<dbReference type="SUPFAM" id="SSF47413">
    <property type="entry name" value="lambda repressor-like DNA-binding domains"/>
    <property type="match status" value="1"/>
</dbReference>
<dbReference type="Gene3D" id="1.10.260.40">
    <property type="entry name" value="lambda repressor-like DNA-binding domains"/>
    <property type="match status" value="1"/>
</dbReference>
<dbReference type="AlphaFoldDB" id="A0A3L9YEZ4"/>
<protein>
    <submittedName>
        <fullName evidence="2">Helix-turn-helix protein</fullName>
    </submittedName>
</protein>
<reference evidence="2 3" key="1">
    <citation type="submission" date="2018-10" db="EMBL/GenBank/DDBJ databases">
        <title>Genomic Encyclopedia of Archaeal and Bacterial Type Strains, Phase II (KMG-II): from individual species to whole genera.</title>
        <authorList>
            <person name="Goeker M."/>
        </authorList>
    </citation>
    <scope>NUCLEOTIDE SEQUENCE [LARGE SCALE GENOMIC DNA]</scope>
    <source>
        <strain evidence="2 3">DSM 23424</strain>
    </source>
</reference>
<feature type="domain" description="HTH cro/C1-type" evidence="1">
    <location>
        <begin position="35"/>
        <end position="88"/>
    </location>
</feature>
<evidence type="ECO:0000259" key="1">
    <source>
        <dbReference type="PROSITE" id="PS50943"/>
    </source>
</evidence>
<proteinExistence type="predicted"/>
<keyword evidence="3" id="KW-1185">Reference proteome</keyword>
<dbReference type="EMBL" id="REFC01000017">
    <property type="protein sequence ID" value="RMA56655.1"/>
    <property type="molecule type" value="Genomic_DNA"/>
</dbReference>
<dbReference type="InterPro" id="IPR010982">
    <property type="entry name" value="Lambda_DNA-bd_dom_sf"/>
</dbReference>
<dbReference type="OrthoDB" id="770730at2"/>
<dbReference type="GO" id="GO:0003677">
    <property type="term" value="F:DNA binding"/>
    <property type="evidence" value="ECO:0007669"/>
    <property type="project" value="InterPro"/>
</dbReference>
<evidence type="ECO:0000313" key="2">
    <source>
        <dbReference type="EMBL" id="RMA56655.1"/>
    </source>
</evidence>
<sequence>MAKLEHSTEDFSFFSNNEKSIDLYIDRAFEISERINAILIYKGISQKELASMLGKSESQVSKWTSGVHNFTIKTITKLESVLEETIIIPVGGEEFNKKEQIIYLSDENSINTVYSQTKIIEGKFLFASEPACEYKRIKPSKKTTKGNKEISYKISKLIKVDE</sequence>
<dbReference type="PROSITE" id="PS50943">
    <property type="entry name" value="HTH_CROC1"/>
    <property type="match status" value="1"/>
</dbReference>
<comment type="caution">
    <text evidence="2">The sequence shown here is derived from an EMBL/GenBank/DDBJ whole genome shotgun (WGS) entry which is preliminary data.</text>
</comment>
<evidence type="ECO:0000313" key="3">
    <source>
        <dbReference type="Proteomes" id="UP000271339"/>
    </source>
</evidence>
<dbReference type="RefSeq" id="WP_121908874.1">
    <property type="nucleotide sequence ID" value="NZ_REFC01000017.1"/>
</dbReference>
<dbReference type="SMART" id="SM00530">
    <property type="entry name" value="HTH_XRE"/>
    <property type="match status" value="1"/>
</dbReference>
<dbReference type="CDD" id="cd00093">
    <property type="entry name" value="HTH_XRE"/>
    <property type="match status" value="1"/>
</dbReference>
<accession>A0A3L9YEZ4</accession>
<dbReference type="Pfam" id="PF01381">
    <property type="entry name" value="HTH_3"/>
    <property type="match status" value="1"/>
</dbReference>
<organism evidence="2 3">
    <name type="scientific">Ulvibacter antarcticus</name>
    <dbReference type="NCBI Taxonomy" id="442714"/>
    <lineage>
        <taxon>Bacteria</taxon>
        <taxon>Pseudomonadati</taxon>
        <taxon>Bacteroidota</taxon>
        <taxon>Flavobacteriia</taxon>
        <taxon>Flavobacteriales</taxon>
        <taxon>Flavobacteriaceae</taxon>
        <taxon>Ulvibacter</taxon>
    </lineage>
</organism>
<name>A0A3L9YEZ4_9FLAO</name>
<dbReference type="Proteomes" id="UP000271339">
    <property type="component" value="Unassembled WGS sequence"/>
</dbReference>
<gene>
    <name evidence="2" type="ORF">BXY75_3358</name>
</gene>
<dbReference type="InterPro" id="IPR001387">
    <property type="entry name" value="Cro/C1-type_HTH"/>
</dbReference>